<gene>
    <name evidence="4" type="ORF">DWV00_31090</name>
</gene>
<dbReference type="InterPro" id="IPR022998">
    <property type="entry name" value="ThiamineP_synth_TenI"/>
</dbReference>
<dbReference type="OrthoDB" id="9810648at2"/>
<dbReference type="EMBL" id="QRGA01000023">
    <property type="protein sequence ID" value="RDU95055.1"/>
    <property type="molecule type" value="Genomic_DNA"/>
</dbReference>
<name>A0A3D8JQS0_9BURK</name>
<dbReference type="CDD" id="cd00564">
    <property type="entry name" value="TMP_TenI"/>
    <property type="match status" value="1"/>
</dbReference>
<keyword evidence="2" id="KW-0784">Thiamine biosynthesis</keyword>
<dbReference type="InterPro" id="IPR013785">
    <property type="entry name" value="Aldolase_TIM"/>
</dbReference>
<dbReference type="GO" id="GO:0004789">
    <property type="term" value="F:thiamine-phosphate diphosphorylase activity"/>
    <property type="evidence" value="ECO:0007669"/>
    <property type="project" value="TreeGrafter"/>
</dbReference>
<organism evidence="4 5">
    <name type="scientific">Trinickia dinghuensis</name>
    <dbReference type="NCBI Taxonomy" id="2291023"/>
    <lineage>
        <taxon>Bacteria</taxon>
        <taxon>Pseudomonadati</taxon>
        <taxon>Pseudomonadota</taxon>
        <taxon>Betaproteobacteria</taxon>
        <taxon>Burkholderiales</taxon>
        <taxon>Burkholderiaceae</taxon>
        <taxon>Trinickia</taxon>
    </lineage>
</organism>
<keyword evidence="5" id="KW-1185">Reference proteome</keyword>
<dbReference type="SUPFAM" id="SSF51391">
    <property type="entry name" value="Thiamin phosphate synthase"/>
    <property type="match status" value="1"/>
</dbReference>
<evidence type="ECO:0000313" key="4">
    <source>
        <dbReference type="EMBL" id="RDU95055.1"/>
    </source>
</evidence>
<reference evidence="4 5" key="1">
    <citation type="submission" date="2018-08" db="EMBL/GenBank/DDBJ databases">
        <title>Paraburkholderia sp. DHOM06 isolated from forest soil.</title>
        <authorList>
            <person name="Gao Z.-H."/>
            <person name="Qiu L.-H."/>
        </authorList>
    </citation>
    <scope>NUCLEOTIDE SEQUENCE [LARGE SCALE GENOMIC DNA]</scope>
    <source>
        <strain evidence="4 5">DHOM06</strain>
    </source>
</reference>
<feature type="domain" description="Thiamine phosphate synthase/TenI" evidence="3">
    <location>
        <begin position="12"/>
        <end position="190"/>
    </location>
</feature>
<dbReference type="InterPro" id="IPR036206">
    <property type="entry name" value="ThiamineP_synth_sf"/>
</dbReference>
<evidence type="ECO:0000259" key="3">
    <source>
        <dbReference type="Pfam" id="PF02581"/>
    </source>
</evidence>
<comment type="pathway">
    <text evidence="1">Cofactor biosynthesis; thiamine diphosphate biosynthesis.</text>
</comment>
<dbReference type="GO" id="GO:0009228">
    <property type="term" value="P:thiamine biosynthetic process"/>
    <property type="evidence" value="ECO:0007669"/>
    <property type="project" value="UniProtKB-KW"/>
</dbReference>
<comment type="caution">
    <text evidence="4">The sequence shown here is derived from an EMBL/GenBank/DDBJ whole genome shotgun (WGS) entry which is preliminary data.</text>
</comment>
<evidence type="ECO:0000256" key="2">
    <source>
        <dbReference type="ARBA" id="ARBA00022977"/>
    </source>
</evidence>
<dbReference type="PANTHER" id="PTHR20857">
    <property type="entry name" value="THIAMINE-PHOSPHATE PYROPHOSPHORYLASE"/>
    <property type="match status" value="1"/>
</dbReference>
<evidence type="ECO:0000256" key="1">
    <source>
        <dbReference type="ARBA" id="ARBA00004948"/>
    </source>
</evidence>
<dbReference type="Pfam" id="PF02581">
    <property type="entry name" value="TMP-TENI"/>
    <property type="match status" value="1"/>
</dbReference>
<dbReference type="RefSeq" id="WP_115537444.1">
    <property type="nucleotide sequence ID" value="NZ_QRGA01000023.1"/>
</dbReference>
<accession>A0A3D8JQS0</accession>
<proteinExistence type="predicted"/>
<dbReference type="PANTHER" id="PTHR20857:SF15">
    <property type="entry name" value="THIAMINE-PHOSPHATE SYNTHASE"/>
    <property type="match status" value="1"/>
</dbReference>
<evidence type="ECO:0000313" key="5">
    <source>
        <dbReference type="Proteomes" id="UP000256838"/>
    </source>
</evidence>
<dbReference type="Gene3D" id="3.20.20.70">
    <property type="entry name" value="Aldolase class I"/>
    <property type="match status" value="1"/>
</dbReference>
<dbReference type="GO" id="GO:0005737">
    <property type="term" value="C:cytoplasm"/>
    <property type="evidence" value="ECO:0007669"/>
    <property type="project" value="TreeGrafter"/>
</dbReference>
<protein>
    <submittedName>
        <fullName evidence="4">Thiamine phosphate synthase</fullName>
    </submittedName>
</protein>
<dbReference type="AlphaFoldDB" id="A0A3D8JQS0"/>
<sequence>MPPDSTLPDLLLITPEPPRAAGVDLFLDRLSHAVASGIALVQLRAKTLDMPAYLRLASEVCAVCHRHGARVVLNGPLDGWDEGDADGLHLPSARLMQTNTRPPRQSKLLSAACHSPEQLLHAQRIGVDFVTLSPVLPTTSHPGEPTLGWAQFESLAAMVSIPVFALGGMTRELAATARTHGAHGMAGISAFW</sequence>
<dbReference type="Proteomes" id="UP000256838">
    <property type="component" value="Unassembled WGS sequence"/>
</dbReference>